<evidence type="ECO:0000256" key="1">
    <source>
        <dbReference type="SAM" id="MobiDB-lite"/>
    </source>
</evidence>
<dbReference type="Proteomes" id="UP001314170">
    <property type="component" value="Unassembled WGS sequence"/>
</dbReference>
<gene>
    <name evidence="2" type="ORF">DCAF_LOCUS15055</name>
</gene>
<reference evidence="2 3" key="1">
    <citation type="submission" date="2024-01" db="EMBL/GenBank/DDBJ databases">
        <authorList>
            <person name="Waweru B."/>
        </authorList>
    </citation>
    <scope>NUCLEOTIDE SEQUENCE [LARGE SCALE GENOMIC DNA]</scope>
</reference>
<keyword evidence="3" id="KW-1185">Reference proteome</keyword>
<dbReference type="EMBL" id="CAWUPB010001159">
    <property type="protein sequence ID" value="CAK7339977.1"/>
    <property type="molecule type" value="Genomic_DNA"/>
</dbReference>
<evidence type="ECO:0000313" key="3">
    <source>
        <dbReference type="Proteomes" id="UP001314170"/>
    </source>
</evidence>
<dbReference type="PANTHER" id="PTHR36709:SF1">
    <property type="entry name" value="OS02G0604100 PROTEIN"/>
    <property type="match status" value="1"/>
</dbReference>
<comment type="caution">
    <text evidence="2">The sequence shown here is derived from an EMBL/GenBank/DDBJ whole genome shotgun (WGS) entry which is preliminary data.</text>
</comment>
<dbReference type="PANTHER" id="PTHR36709">
    <property type="entry name" value="OS02G0604100 PROTEIN"/>
    <property type="match status" value="1"/>
</dbReference>
<organism evidence="2 3">
    <name type="scientific">Dovyalis caffra</name>
    <dbReference type="NCBI Taxonomy" id="77055"/>
    <lineage>
        <taxon>Eukaryota</taxon>
        <taxon>Viridiplantae</taxon>
        <taxon>Streptophyta</taxon>
        <taxon>Embryophyta</taxon>
        <taxon>Tracheophyta</taxon>
        <taxon>Spermatophyta</taxon>
        <taxon>Magnoliopsida</taxon>
        <taxon>eudicotyledons</taxon>
        <taxon>Gunneridae</taxon>
        <taxon>Pentapetalae</taxon>
        <taxon>rosids</taxon>
        <taxon>fabids</taxon>
        <taxon>Malpighiales</taxon>
        <taxon>Salicaceae</taxon>
        <taxon>Flacourtieae</taxon>
        <taxon>Dovyalis</taxon>
    </lineage>
</organism>
<dbReference type="AlphaFoldDB" id="A0AAV1RWR7"/>
<feature type="region of interest" description="Disordered" evidence="1">
    <location>
        <begin position="76"/>
        <end position="125"/>
    </location>
</feature>
<evidence type="ECO:0000313" key="2">
    <source>
        <dbReference type="EMBL" id="CAK7339977.1"/>
    </source>
</evidence>
<proteinExistence type="predicted"/>
<protein>
    <submittedName>
        <fullName evidence="2">Uncharacterized protein</fullName>
    </submittedName>
</protein>
<feature type="compositionally biased region" description="Basic residues" evidence="1">
    <location>
        <begin position="87"/>
        <end position="112"/>
    </location>
</feature>
<feature type="region of interest" description="Disordered" evidence="1">
    <location>
        <begin position="32"/>
        <end position="57"/>
    </location>
</feature>
<sequence>MAKFNVVQKRRRAQIAETKRAIHGDALTKKLKNRTQPVSISGKRKRKLLKKWRREQKEAVDTGLVTMQDVEMAFAPGEGTSKDAKRTPVKFHMKKGTKLKQLKRKGRKKTKAKPAPEDSVSAMVE</sequence>
<name>A0AAV1RWR7_9ROSI</name>
<accession>A0AAV1RWR7</accession>
<feature type="compositionally biased region" description="Basic residues" evidence="1">
    <location>
        <begin position="42"/>
        <end position="54"/>
    </location>
</feature>